<evidence type="ECO:0000256" key="1">
    <source>
        <dbReference type="SAM" id="MobiDB-lite"/>
    </source>
</evidence>
<gene>
    <name evidence="3" type="primary">LOC105055826</name>
</gene>
<feature type="compositionally biased region" description="Basic and acidic residues" evidence="1">
    <location>
        <begin position="33"/>
        <end position="45"/>
    </location>
</feature>
<dbReference type="AlphaFoldDB" id="A0A8N4F523"/>
<keyword evidence="2" id="KW-1185">Reference proteome</keyword>
<proteinExistence type="predicted"/>
<reference evidence="3" key="1">
    <citation type="submission" date="2025-08" db="UniProtKB">
        <authorList>
            <consortium name="RefSeq"/>
        </authorList>
    </citation>
    <scope>IDENTIFICATION</scope>
</reference>
<protein>
    <submittedName>
        <fullName evidence="3">Uncharacterized protein LOC105055826 isoform X1</fullName>
    </submittedName>
</protein>
<name>A0A8N4F523_ELAGV</name>
<accession>A0A8N4F523</accession>
<dbReference type="PANTHER" id="PTHR36038">
    <property type="entry name" value="OS06G0102750 PROTEIN"/>
    <property type="match status" value="1"/>
</dbReference>
<dbReference type="RefSeq" id="XP_029123624.1">
    <property type="nucleotide sequence ID" value="XM_029267791.1"/>
</dbReference>
<dbReference type="Proteomes" id="UP000504607">
    <property type="component" value="Chromosome 12"/>
</dbReference>
<organism evidence="2 3">
    <name type="scientific">Elaeis guineensis var. tenera</name>
    <name type="common">Oil palm</name>
    <dbReference type="NCBI Taxonomy" id="51953"/>
    <lineage>
        <taxon>Eukaryota</taxon>
        <taxon>Viridiplantae</taxon>
        <taxon>Streptophyta</taxon>
        <taxon>Embryophyta</taxon>
        <taxon>Tracheophyta</taxon>
        <taxon>Spermatophyta</taxon>
        <taxon>Magnoliopsida</taxon>
        <taxon>Liliopsida</taxon>
        <taxon>Arecaceae</taxon>
        <taxon>Arecoideae</taxon>
        <taxon>Cocoseae</taxon>
        <taxon>Elaeidinae</taxon>
        <taxon>Elaeis</taxon>
    </lineage>
</organism>
<evidence type="ECO:0000313" key="2">
    <source>
        <dbReference type="Proteomes" id="UP000504607"/>
    </source>
</evidence>
<sequence>MGHKADSANVGCKVLPICDAVSTGSNGGDSSDGSEKDVQKGERRRAVSQMKELLKWAAAARSHKCGSKGWKVLYFRNRVRHPSVKGGCSSSSSMNSSLSLASISGNDRTLVKNSSNHSGNLRSSECDANMLASPKSEEYVRPGRWITTDSDCELLQIFNFFTSEARNLSMLRSDLFLILTSIGSCGARTLKRSCSSWIALSIMP</sequence>
<evidence type="ECO:0000313" key="3">
    <source>
        <dbReference type="RefSeq" id="XP_029123624.1"/>
    </source>
</evidence>
<dbReference type="PANTHER" id="PTHR36038:SF3">
    <property type="entry name" value="OVATE FAMILY PROTEIN"/>
    <property type="match status" value="1"/>
</dbReference>
<feature type="region of interest" description="Disordered" evidence="1">
    <location>
        <begin position="24"/>
        <end position="46"/>
    </location>
</feature>
<dbReference type="OrthoDB" id="1889663at2759"/>